<keyword evidence="2" id="KW-0808">Transferase</keyword>
<dbReference type="PANTHER" id="PTHR10457">
    <property type="entry name" value="MEVALONATE KINASE/GALACTOKINASE"/>
    <property type="match status" value="1"/>
</dbReference>
<proteinExistence type="inferred from homology"/>
<evidence type="ECO:0000259" key="9">
    <source>
        <dbReference type="Pfam" id="PF10509"/>
    </source>
</evidence>
<dbReference type="InterPro" id="IPR036554">
    <property type="entry name" value="GHMP_kinase_C_sf"/>
</dbReference>
<dbReference type="OrthoDB" id="250531at2"/>
<sequence>MPVRAETLVNHFSQLFGEPPQSVWESPGRVNLIGDHTDYQGGFALPIAVPYSTWIAAQLRPDEEIHVYSDYLPDQRVDLPLETVSRLAQKTPLSGLLGFVVAVWDLLGVTTGANILLMSTLPVASGLSSSASLSLALLAALSDLGQRPHDAKTLIHLARQVENVYLGVESGILDPLAIVCGQRDCAIRVDALAEEGQPVSFNYAQAGKSLFIIDTRTPRTLAGSGYHERVKETKEASDILGIPCLRFASDKNIDQLTDPVLKARTRHVIGENQRVQATIEAAERGDWSRVNQLLWDSHQSLSRDFMVSTPVLDETVAWLQDMGVGARVTGAGFGGSVVALGDCEQQADIEALLIRRYQENRWALPRVLTVLRPADGLHKVL</sequence>
<dbReference type="AlphaFoldDB" id="A0A1W1WKG0"/>
<dbReference type="Pfam" id="PF00288">
    <property type="entry name" value="GHMP_kinases_N"/>
    <property type="match status" value="1"/>
</dbReference>
<feature type="domain" description="GHMP kinase C-terminal" evidence="8">
    <location>
        <begin position="279"/>
        <end position="348"/>
    </location>
</feature>
<evidence type="ECO:0000256" key="1">
    <source>
        <dbReference type="ARBA" id="ARBA00006566"/>
    </source>
</evidence>
<evidence type="ECO:0000259" key="8">
    <source>
        <dbReference type="Pfam" id="PF08544"/>
    </source>
</evidence>
<dbReference type="PROSITE" id="PS00627">
    <property type="entry name" value="GHMP_KINASES_ATP"/>
    <property type="match status" value="1"/>
</dbReference>
<keyword evidence="6" id="KW-0119">Carbohydrate metabolism</keyword>
<dbReference type="Proteomes" id="UP000192660">
    <property type="component" value="Unassembled WGS sequence"/>
</dbReference>
<keyword evidence="6" id="KW-0299">Galactose metabolism</keyword>
<dbReference type="InterPro" id="IPR019741">
    <property type="entry name" value="Galactokinase_CS"/>
</dbReference>
<dbReference type="SUPFAM" id="SSF55060">
    <property type="entry name" value="GHMP Kinase, C-terminal domain"/>
    <property type="match status" value="1"/>
</dbReference>
<dbReference type="Pfam" id="PF08544">
    <property type="entry name" value="GHMP_kinases_C"/>
    <property type="match status" value="1"/>
</dbReference>
<evidence type="ECO:0000256" key="6">
    <source>
        <dbReference type="ARBA" id="ARBA00023144"/>
    </source>
</evidence>
<dbReference type="InterPro" id="IPR000705">
    <property type="entry name" value="Galactokinase"/>
</dbReference>
<feature type="domain" description="Galactokinase N-terminal" evidence="9">
    <location>
        <begin position="11"/>
        <end position="58"/>
    </location>
</feature>
<evidence type="ECO:0000259" key="7">
    <source>
        <dbReference type="Pfam" id="PF00288"/>
    </source>
</evidence>
<name>A0A1W1WKG0_SULTA</name>
<dbReference type="PIRSF" id="PIRSF000530">
    <property type="entry name" value="Galactokinase"/>
    <property type="match status" value="1"/>
</dbReference>
<dbReference type="GO" id="GO:0004335">
    <property type="term" value="F:galactokinase activity"/>
    <property type="evidence" value="ECO:0007669"/>
    <property type="project" value="InterPro"/>
</dbReference>
<evidence type="ECO:0000256" key="2">
    <source>
        <dbReference type="ARBA" id="ARBA00022679"/>
    </source>
</evidence>
<dbReference type="InterPro" id="IPR006203">
    <property type="entry name" value="GHMP_knse_ATP-bd_CS"/>
</dbReference>
<comment type="similarity">
    <text evidence="1">Belongs to the GHMP kinase family. GalK subfamily.</text>
</comment>
<dbReference type="Gene3D" id="3.30.230.10">
    <property type="match status" value="1"/>
</dbReference>
<dbReference type="InterPro" id="IPR006206">
    <property type="entry name" value="Mevalonate/galactokinase"/>
</dbReference>
<keyword evidence="3" id="KW-0547">Nucleotide-binding</keyword>
<dbReference type="InterPro" id="IPR006204">
    <property type="entry name" value="GHMP_kinase_N_dom"/>
</dbReference>
<feature type="domain" description="GHMP kinase N-terminal" evidence="7">
    <location>
        <begin position="106"/>
        <end position="181"/>
    </location>
</feature>
<dbReference type="EMBL" id="FWWY01000001">
    <property type="protein sequence ID" value="SMC06756.1"/>
    <property type="molecule type" value="Genomic_DNA"/>
</dbReference>
<accession>A0A1W1WKG0</accession>
<keyword evidence="5" id="KW-0067">ATP-binding</keyword>
<reference evidence="11" key="1">
    <citation type="submission" date="2017-04" db="EMBL/GenBank/DDBJ databases">
        <authorList>
            <person name="Varghese N."/>
            <person name="Submissions S."/>
        </authorList>
    </citation>
    <scope>NUCLEOTIDE SEQUENCE [LARGE SCALE GENOMIC DNA]</scope>
    <source>
        <strain evidence="11">DSM 9293</strain>
    </source>
</reference>
<keyword evidence="4 10" id="KW-0418">Kinase</keyword>
<dbReference type="GO" id="GO:0006012">
    <property type="term" value="P:galactose metabolic process"/>
    <property type="evidence" value="ECO:0007669"/>
    <property type="project" value="UniProtKB-KW"/>
</dbReference>
<evidence type="ECO:0000256" key="5">
    <source>
        <dbReference type="ARBA" id="ARBA00022840"/>
    </source>
</evidence>
<gene>
    <name evidence="10" type="ORF">SAMN00768000_3006</name>
</gene>
<evidence type="ECO:0000313" key="11">
    <source>
        <dbReference type="Proteomes" id="UP000192660"/>
    </source>
</evidence>
<dbReference type="PRINTS" id="PR00473">
    <property type="entry name" value="GALCTOKINASE"/>
</dbReference>
<evidence type="ECO:0000256" key="4">
    <source>
        <dbReference type="ARBA" id="ARBA00022777"/>
    </source>
</evidence>
<dbReference type="InterPro" id="IPR013750">
    <property type="entry name" value="GHMP_kinase_C_dom"/>
</dbReference>
<protein>
    <submittedName>
        <fullName evidence="10">Galactokinase</fullName>
    </submittedName>
</protein>
<dbReference type="InterPro" id="IPR019539">
    <property type="entry name" value="GalKase_N"/>
</dbReference>
<dbReference type="GO" id="GO:0005829">
    <property type="term" value="C:cytosol"/>
    <property type="evidence" value="ECO:0007669"/>
    <property type="project" value="TreeGrafter"/>
</dbReference>
<dbReference type="SUPFAM" id="SSF54211">
    <property type="entry name" value="Ribosomal protein S5 domain 2-like"/>
    <property type="match status" value="1"/>
</dbReference>
<dbReference type="STRING" id="28034.BFX07_10745"/>
<dbReference type="PROSITE" id="PS00106">
    <property type="entry name" value="GALACTOKINASE"/>
    <property type="match status" value="1"/>
</dbReference>
<dbReference type="InterPro" id="IPR014721">
    <property type="entry name" value="Ribsml_uS5_D2-typ_fold_subgr"/>
</dbReference>
<organism evidence="10 11">
    <name type="scientific">Sulfobacillus thermosulfidooxidans (strain DSM 9293 / VKM B-1269 / AT-1)</name>
    <dbReference type="NCBI Taxonomy" id="929705"/>
    <lineage>
        <taxon>Bacteria</taxon>
        <taxon>Bacillati</taxon>
        <taxon>Bacillota</taxon>
        <taxon>Clostridia</taxon>
        <taxon>Eubacteriales</taxon>
        <taxon>Clostridiales Family XVII. Incertae Sedis</taxon>
        <taxon>Sulfobacillus</taxon>
    </lineage>
</organism>
<dbReference type="PANTHER" id="PTHR10457:SF7">
    <property type="entry name" value="GALACTOKINASE-RELATED"/>
    <property type="match status" value="1"/>
</dbReference>
<evidence type="ECO:0000313" key="10">
    <source>
        <dbReference type="EMBL" id="SMC06756.1"/>
    </source>
</evidence>
<dbReference type="InterPro" id="IPR020568">
    <property type="entry name" value="Ribosomal_Su5_D2-typ_SF"/>
</dbReference>
<dbReference type="Pfam" id="PF10509">
    <property type="entry name" value="GalKase_gal_bdg"/>
    <property type="match status" value="1"/>
</dbReference>
<dbReference type="Gene3D" id="3.30.70.890">
    <property type="entry name" value="GHMP kinase, C-terminal domain"/>
    <property type="match status" value="1"/>
</dbReference>
<keyword evidence="11" id="KW-1185">Reference proteome</keyword>
<evidence type="ECO:0000256" key="3">
    <source>
        <dbReference type="ARBA" id="ARBA00022741"/>
    </source>
</evidence>
<dbReference type="GO" id="GO:0005524">
    <property type="term" value="F:ATP binding"/>
    <property type="evidence" value="ECO:0007669"/>
    <property type="project" value="UniProtKB-KW"/>
</dbReference>
<dbReference type="PRINTS" id="PR00959">
    <property type="entry name" value="MEVGALKINASE"/>
</dbReference>